<dbReference type="Proteomes" id="UP001176960">
    <property type="component" value="Unassembled WGS sequence"/>
</dbReference>
<evidence type="ECO:0000313" key="3">
    <source>
        <dbReference type="Proteomes" id="UP001176960"/>
    </source>
</evidence>
<protein>
    <submittedName>
        <fullName evidence="2">Uncharacterized protein</fullName>
    </submittedName>
</protein>
<keyword evidence="3" id="KW-1185">Reference proteome</keyword>
<keyword evidence="1" id="KW-0812">Transmembrane</keyword>
<gene>
    <name evidence="2" type="ORF">LMG32879_002248</name>
</gene>
<evidence type="ECO:0000313" key="2">
    <source>
        <dbReference type="EMBL" id="CAI9121401.1"/>
    </source>
</evidence>
<keyword evidence="1" id="KW-1133">Transmembrane helix</keyword>
<name>A0AA35UHE8_9PROT</name>
<sequence length="76" mass="8403">MWSDDDASPRTGRRSCRLFDRTIRLAGAVFLAILLSGFFVNCHVSSDIHMTFSNGVLTKAVTRMVDAVALRLEQSA</sequence>
<comment type="caution">
    <text evidence="2">The sequence shown here is derived from an EMBL/GenBank/DDBJ whole genome shotgun (WGS) entry which is preliminary data.</text>
</comment>
<keyword evidence="1" id="KW-0472">Membrane</keyword>
<feature type="transmembrane region" description="Helical" evidence="1">
    <location>
        <begin position="21"/>
        <end position="40"/>
    </location>
</feature>
<dbReference type="EMBL" id="CATKSH010000014">
    <property type="protein sequence ID" value="CAI9121401.1"/>
    <property type="molecule type" value="Genomic_DNA"/>
</dbReference>
<evidence type="ECO:0000256" key="1">
    <source>
        <dbReference type="SAM" id="Phobius"/>
    </source>
</evidence>
<organism evidence="2 3">
    <name type="scientific">Brytella acorum</name>
    <dbReference type="NCBI Taxonomy" id="2959299"/>
    <lineage>
        <taxon>Bacteria</taxon>
        <taxon>Pseudomonadati</taxon>
        <taxon>Pseudomonadota</taxon>
        <taxon>Alphaproteobacteria</taxon>
        <taxon>Acetobacterales</taxon>
        <taxon>Acetobacteraceae</taxon>
        <taxon>Brytella</taxon>
    </lineage>
</organism>
<dbReference type="AlphaFoldDB" id="A0AA35UHE8"/>
<reference evidence="2" key="1">
    <citation type="submission" date="2023-03" db="EMBL/GenBank/DDBJ databases">
        <authorList>
            <person name="Cleenwerck I."/>
        </authorList>
    </citation>
    <scope>NUCLEOTIDE SEQUENCE</scope>
    <source>
        <strain evidence="2">LMG 32879</strain>
    </source>
</reference>
<dbReference type="RefSeq" id="WP_289843617.1">
    <property type="nucleotide sequence ID" value="NZ_CATKSH010000014.1"/>
</dbReference>
<proteinExistence type="predicted"/>
<accession>A0AA35UHE8</accession>